<comment type="caution">
    <text evidence="2">The sequence shown here is derived from an EMBL/GenBank/DDBJ whole genome shotgun (WGS) entry which is preliminary data.</text>
</comment>
<feature type="domain" description="Microcystin LR degradation protein MlrC C-terminal" evidence="1">
    <location>
        <begin position="19"/>
        <end position="194"/>
    </location>
</feature>
<accession>A0ABW2A9J8</accession>
<dbReference type="Proteomes" id="UP001596422">
    <property type="component" value="Unassembled WGS sequence"/>
</dbReference>
<dbReference type="Pfam" id="PF07171">
    <property type="entry name" value="MlrC_C"/>
    <property type="match status" value="1"/>
</dbReference>
<evidence type="ECO:0000313" key="3">
    <source>
        <dbReference type="Proteomes" id="UP001596422"/>
    </source>
</evidence>
<name>A0ABW2A9J8_9GAMM</name>
<dbReference type="EMBL" id="JBHSWE010000002">
    <property type="protein sequence ID" value="MFC6674106.1"/>
    <property type="molecule type" value="Genomic_DNA"/>
</dbReference>
<reference evidence="3" key="1">
    <citation type="journal article" date="2019" name="Int. J. Syst. Evol. Microbiol.">
        <title>The Global Catalogue of Microorganisms (GCM) 10K type strain sequencing project: providing services to taxonomists for standard genome sequencing and annotation.</title>
        <authorList>
            <consortium name="The Broad Institute Genomics Platform"/>
            <consortium name="The Broad Institute Genome Sequencing Center for Infectious Disease"/>
            <person name="Wu L."/>
            <person name="Ma J."/>
        </authorList>
    </citation>
    <scope>NUCLEOTIDE SEQUENCE [LARGE SCALE GENOMIC DNA]</scope>
    <source>
        <strain evidence="3">NBRC 111756</strain>
    </source>
</reference>
<proteinExistence type="predicted"/>
<evidence type="ECO:0000259" key="1">
    <source>
        <dbReference type="Pfam" id="PF07171"/>
    </source>
</evidence>
<keyword evidence="3" id="KW-1185">Reference proteome</keyword>
<gene>
    <name evidence="2" type="ORF">ACFQDL_31405</name>
</gene>
<sequence length="209" mass="22658">MPEEAVREALASEHQPVVIADVWDNPGGGVAGDATLVLRKMLEMGVTDFALGTIWDPVAVRFCMAAGEGARIQLRFGGKAGDNAGAPMDARVEIRRIVPGAMQSFGDSRVPLGDSVWIRLEGTEVDVILNSVRSQSFSPDLFSNLGVDPSAKPILLIKSTNHFYDAFARISDHIIYCDAGAPYPSNPRTNAYRKLTRAIWPIVEDPHAL</sequence>
<protein>
    <submittedName>
        <fullName evidence="2">MlrC C-terminal domain-containing protein</fullName>
    </submittedName>
</protein>
<dbReference type="RefSeq" id="WP_379913760.1">
    <property type="nucleotide sequence ID" value="NZ_JBHSWE010000002.1"/>
</dbReference>
<organism evidence="2 3">
    <name type="scientific">Marinobacterium aestuariivivens</name>
    <dbReference type="NCBI Taxonomy" id="1698799"/>
    <lineage>
        <taxon>Bacteria</taxon>
        <taxon>Pseudomonadati</taxon>
        <taxon>Pseudomonadota</taxon>
        <taxon>Gammaproteobacteria</taxon>
        <taxon>Oceanospirillales</taxon>
        <taxon>Oceanospirillaceae</taxon>
        <taxon>Marinobacterium</taxon>
    </lineage>
</organism>
<evidence type="ECO:0000313" key="2">
    <source>
        <dbReference type="EMBL" id="MFC6674106.1"/>
    </source>
</evidence>
<dbReference type="InterPro" id="IPR010799">
    <property type="entry name" value="MlrC_C"/>
</dbReference>